<dbReference type="PANTHER" id="PTHR35292">
    <property type="entry name" value="EXPRESSED PROTEIN"/>
    <property type="match status" value="1"/>
</dbReference>
<accession>A0A7I4E351</accession>
<dbReference type="EMBL" id="ABEU02000006">
    <property type="status" value="NOT_ANNOTATED_CDS"/>
    <property type="molecule type" value="Genomic_DNA"/>
</dbReference>
<dbReference type="Proteomes" id="UP000006727">
    <property type="component" value="Chromosome 6"/>
</dbReference>
<protein>
    <submittedName>
        <fullName evidence="1">Uncharacterized protein</fullName>
    </submittedName>
</protein>
<reference evidence="1" key="3">
    <citation type="submission" date="2020-12" db="UniProtKB">
        <authorList>
            <consortium name="EnsemblPlants"/>
        </authorList>
    </citation>
    <scope>IDENTIFICATION</scope>
</reference>
<dbReference type="Gramene" id="Pp3c6_9540V3.4">
    <property type="protein sequence ID" value="Pp3c6_9540V3.4"/>
    <property type="gene ID" value="Pp3c6_9540"/>
</dbReference>
<reference evidence="1 2" key="1">
    <citation type="journal article" date="2008" name="Science">
        <title>The Physcomitrella genome reveals evolutionary insights into the conquest of land by plants.</title>
        <authorList>
            <person name="Rensing S."/>
            <person name="Lang D."/>
            <person name="Zimmer A."/>
            <person name="Terry A."/>
            <person name="Salamov A."/>
            <person name="Shapiro H."/>
            <person name="Nishiyama T."/>
            <person name="Perroud P.-F."/>
            <person name="Lindquist E."/>
            <person name="Kamisugi Y."/>
            <person name="Tanahashi T."/>
            <person name="Sakakibara K."/>
            <person name="Fujita T."/>
            <person name="Oishi K."/>
            <person name="Shin-I T."/>
            <person name="Kuroki Y."/>
            <person name="Toyoda A."/>
            <person name="Suzuki Y."/>
            <person name="Hashimoto A."/>
            <person name="Yamaguchi K."/>
            <person name="Sugano A."/>
            <person name="Kohara Y."/>
            <person name="Fujiyama A."/>
            <person name="Anterola A."/>
            <person name="Aoki S."/>
            <person name="Ashton N."/>
            <person name="Barbazuk W.B."/>
            <person name="Barker E."/>
            <person name="Bennetzen J."/>
            <person name="Bezanilla M."/>
            <person name="Blankenship R."/>
            <person name="Cho S.H."/>
            <person name="Dutcher S."/>
            <person name="Estelle M."/>
            <person name="Fawcett J.A."/>
            <person name="Gundlach H."/>
            <person name="Hanada K."/>
            <person name="Heyl A."/>
            <person name="Hicks K.A."/>
            <person name="Hugh J."/>
            <person name="Lohr M."/>
            <person name="Mayer K."/>
            <person name="Melkozernov A."/>
            <person name="Murata T."/>
            <person name="Nelson D."/>
            <person name="Pils B."/>
            <person name="Prigge M."/>
            <person name="Reiss B."/>
            <person name="Renner T."/>
            <person name="Rombauts S."/>
            <person name="Rushton P."/>
            <person name="Sanderfoot A."/>
            <person name="Schween G."/>
            <person name="Shiu S.-H."/>
            <person name="Stueber K."/>
            <person name="Theodoulou F.L."/>
            <person name="Tu H."/>
            <person name="Van de Peer Y."/>
            <person name="Verrier P.J."/>
            <person name="Waters E."/>
            <person name="Wood A."/>
            <person name="Yang L."/>
            <person name="Cove D."/>
            <person name="Cuming A."/>
            <person name="Hasebe M."/>
            <person name="Lucas S."/>
            <person name="Mishler D.B."/>
            <person name="Reski R."/>
            <person name="Grigoriev I."/>
            <person name="Quatrano R.S."/>
            <person name="Boore J.L."/>
        </authorList>
    </citation>
    <scope>NUCLEOTIDE SEQUENCE [LARGE SCALE GENOMIC DNA]</scope>
    <source>
        <strain evidence="1 2">cv. Gransden 2004</strain>
    </source>
</reference>
<sequence length="107" mass="11609">MQLSMDGCKWLSTRMAAFQRLGASSRLLRNAPSQLTQTRSFAADAHGPAKVPMWAAPGSPSTWKEEHFVFVSLAGWGALFYGGYKFFTSGSKKGAAEVVEQVKAGKH</sequence>
<dbReference type="PANTHER" id="PTHR35292:SF13">
    <property type="entry name" value="OS03G0581800 PROTEIN"/>
    <property type="match status" value="1"/>
</dbReference>
<evidence type="ECO:0000313" key="2">
    <source>
        <dbReference type="Proteomes" id="UP000006727"/>
    </source>
</evidence>
<keyword evidence="2" id="KW-1185">Reference proteome</keyword>
<reference evidence="1 2" key="2">
    <citation type="journal article" date="2018" name="Plant J.">
        <title>The Physcomitrella patens chromosome-scale assembly reveals moss genome structure and evolution.</title>
        <authorList>
            <person name="Lang D."/>
            <person name="Ullrich K.K."/>
            <person name="Murat F."/>
            <person name="Fuchs J."/>
            <person name="Jenkins J."/>
            <person name="Haas F.B."/>
            <person name="Piednoel M."/>
            <person name="Gundlach H."/>
            <person name="Van Bel M."/>
            <person name="Meyberg R."/>
            <person name="Vives C."/>
            <person name="Morata J."/>
            <person name="Symeonidi A."/>
            <person name="Hiss M."/>
            <person name="Muchero W."/>
            <person name="Kamisugi Y."/>
            <person name="Saleh O."/>
            <person name="Blanc G."/>
            <person name="Decker E.L."/>
            <person name="van Gessel N."/>
            <person name="Grimwood J."/>
            <person name="Hayes R.D."/>
            <person name="Graham S.W."/>
            <person name="Gunter L.E."/>
            <person name="McDaniel S.F."/>
            <person name="Hoernstein S.N.W."/>
            <person name="Larsson A."/>
            <person name="Li F.W."/>
            <person name="Perroud P.F."/>
            <person name="Phillips J."/>
            <person name="Ranjan P."/>
            <person name="Rokshar D.S."/>
            <person name="Rothfels C.J."/>
            <person name="Schneider L."/>
            <person name="Shu S."/>
            <person name="Stevenson D.W."/>
            <person name="Thummler F."/>
            <person name="Tillich M."/>
            <person name="Villarreal Aguilar J.C."/>
            <person name="Widiez T."/>
            <person name="Wong G.K."/>
            <person name="Wymore A."/>
            <person name="Zhang Y."/>
            <person name="Zimmer A.D."/>
            <person name="Quatrano R.S."/>
            <person name="Mayer K.F.X."/>
            <person name="Goodstein D."/>
            <person name="Casacuberta J.M."/>
            <person name="Vandepoele K."/>
            <person name="Reski R."/>
            <person name="Cuming A.C."/>
            <person name="Tuskan G.A."/>
            <person name="Maumus F."/>
            <person name="Salse J."/>
            <person name="Schmutz J."/>
            <person name="Rensing S.A."/>
        </authorList>
    </citation>
    <scope>NUCLEOTIDE SEQUENCE [LARGE SCALE GENOMIC DNA]</scope>
    <source>
        <strain evidence="1 2">cv. Gransden 2004</strain>
    </source>
</reference>
<organism evidence="1 2">
    <name type="scientific">Physcomitrium patens</name>
    <name type="common">Spreading-leaved earth moss</name>
    <name type="synonym">Physcomitrella patens</name>
    <dbReference type="NCBI Taxonomy" id="3218"/>
    <lineage>
        <taxon>Eukaryota</taxon>
        <taxon>Viridiplantae</taxon>
        <taxon>Streptophyta</taxon>
        <taxon>Embryophyta</taxon>
        <taxon>Bryophyta</taxon>
        <taxon>Bryophytina</taxon>
        <taxon>Bryopsida</taxon>
        <taxon>Funariidae</taxon>
        <taxon>Funariales</taxon>
        <taxon>Funariaceae</taxon>
        <taxon>Physcomitrium</taxon>
    </lineage>
</organism>
<proteinExistence type="predicted"/>
<evidence type="ECO:0000313" key="1">
    <source>
        <dbReference type="EnsemblPlants" id="Pp3c6_9540V3.4"/>
    </source>
</evidence>
<dbReference type="AlphaFoldDB" id="A0A7I4E351"/>
<dbReference type="EnsemblPlants" id="Pp3c6_9540V3.4">
    <property type="protein sequence ID" value="Pp3c6_9540V3.4"/>
    <property type="gene ID" value="Pp3c6_9540"/>
</dbReference>
<name>A0A7I4E351_PHYPA</name>